<dbReference type="Proteomes" id="UP000777935">
    <property type="component" value="Unassembled WGS sequence"/>
</dbReference>
<evidence type="ECO:0000256" key="1">
    <source>
        <dbReference type="ARBA" id="ARBA00006432"/>
    </source>
</evidence>
<feature type="domain" description="AMP-binding enzyme C-terminal" evidence="6">
    <location>
        <begin position="452"/>
        <end position="526"/>
    </location>
</feature>
<dbReference type="Pfam" id="PF13193">
    <property type="entry name" value="AMP-binding_C"/>
    <property type="match status" value="1"/>
</dbReference>
<keyword evidence="2" id="KW-0436">Ligase</keyword>
<dbReference type="InterPro" id="IPR042099">
    <property type="entry name" value="ANL_N_sf"/>
</dbReference>
<proteinExistence type="inferred from homology"/>
<dbReference type="CDD" id="cd12118">
    <property type="entry name" value="ttLC_FACS_AEE21_like"/>
    <property type="match status" value="1"/>
</dbReference>
<dbReference type="Gene3D" id="3.40.50.12780">
    <property type="entry name" value="N-terminal domain of ligase-like"/>
    <property type="match status" value="1"/>
</dbReference>
<evidence type="ECO:0000259" key="5">
    <source>
        <dbReference type="Pfam" id="PF00501"/>
    </source>
</evidence>
<evidence type="ECO:0000259" key="6">
    <source>
        <dbReference type="Pfam" id="PF13193"/>
    </source>
</evidence>
<feature type="domain" description="AMP-dependent synthetase/ligase" evidence="5">
    <location>
        <begin position="26"/>
        <end position="402"/>
    </location>
</feature>
<dbReference type="InterPro" id="IPR000873">
    <property type="entry name" value="AMP-dep_synth/lig_dom"/>
</dbReference>
<reference evidence="7 8" key="1">
    <citation type="submission" date="2020-06" db="EMBL/GenBank/DDBJ databases">
        <title>Sulfitobacter algicola sp. nov., isolated from green algae.</title>
        <authorList>
            <person name="Wang C."/>
        </authorList>
    </citation>
    <scope>NUCLEOTIDE SEQUENCE [LARGE SCALE GENOMIC DNA]</scope>
    <source>
        <strain evidence="7 8">1151</strain>
    </source>
</reference>
<organism evidence="7 8">
    <name type="scientific">Parasulfitobacter algicola</name>
    <dbReference type="NCBI Taxonomy" id="2614809"/>
    <lineage>
        <taxon>Bacteria</taxon>
        <taxon>Pseudomonadati</taxon>
        <taxon>Pseudomonadota</taxon>
        <taxon>Alphaproteobacteria</taxon>
        <taxon>Rhodobacterales</taxon>
        <taxon>Roseobacteraceae</taxon>
        <taxon>Parasulfitobacter</taxon>
    </lineage>
</organism>
<dbReference type="PANTHER" id="PTHR43859:SF4">
    <property type="entry name" value="BUTANOATE--COA LIGASE AAE1-RELATED"/>
    <property type="match status" value="1"/>
</dbReference>
<evidence type="ECO:0000256" key="2">
    <source>
        <dbReference type="ARBA" id="ARBA00022598"/>
    </source>
</evidence>
<dbReference type="EMBL" id="JABUFE010000011">
    <property type="protein sequence ID" value="NSX56269.1"/>
    <property type="molecule type" value="Genomic_DNA"/>
</dbReference>
<evidence type="ECO:0000313" key="8">
    <source>
        <dbReference type="Proteomes" id="UP000777935"/>
    </source>
</evidence>
<comment type="similarity">
    <text evidence="1">Belongs to the ATP-dependent AMP-binding enzyme family.</text>
</comment>
<dbReference type="SUPFAM" id="SSF56801">
    <property type="entry name" value="Acetyl-CoA synthetase-like"/>
    <property type="match status" value="1"/>
</dbReference>
<gene>
    <name evidence="7" type="ORF">HRQ87_15855</name>
</gene>
<sequence length="539" mass="59573">MQKHYEALGKAAANYVPLSPISFLKRAETVYGDRTAFIYGEIHRTWAQVAGRCRRFADALKQHGIAAGDTVSVIVPNIPEMFELHFSVPVSGAVLNTINTRLEAETVAYILDHADTKLIIADTVFSDLLRNAFDILGRDIEVIEIVDDQADTPPGSDRTDYESFLLTGDADATWHLPDDEWQAISLNYTSGTSGRPKGVVYHHRGGYLMALGTVVTWPMTEHTVYLSIVPMFHCNGWNHPWALASIGAKIIYTRDPVPERIWDAIQHHKVTHFGGAPIVLQMLIESAKDAEEPVSPPIKVFTAGAPPPPAILQKSQAMGLDVMQVYGLTETFGHITECLWRDEWADLSADEQAQMQSMQGVGFPILEQVRVADKSTGQDVPRDGVTQGEIAVRGNPIMKGYYKDAAATDDAFKDGWFWTGDAAVMHDNTYVQIRDRLKDVIISGGENISSIEVEGVLYRHAAVQAAAIVAIPHDRWGEVPCAFIELREGHDATEAEIINFCKKHLAGFKTPKKVVFGDIPKTSTGKIQKYVLRDRASKV</sequence>
<evidence type="ECO:0000256" key="3">
    <source>
        <dbReference type="ARBA" id="ARBA00022832"/>
    </source>
</evidence>
<comment type="caution">
    <text evidence="7">The sequence shown here is derived from an EMBL/GenBank/DDBJ whole genome shotgun (WGS) entry which is preliminary data.</text>
</comment>
<dbReference type="RefSeq" id="WP_174139420.1">
    <property type="nucleotide sequence ID" value="NZ_JABUFE010000011.1"/>
</dbReference>
<keyword evidence="8" id="KW-1185">Reference proteome</keyword>
<keyword evidence="4" id="KW-0443">Lipid metabolism</keyword>
<evidence type="ECO:0000256" key="4">
    <source>
        <dbReference type="ARBA" id="ARBA00023098"/>
    </source>
</evidence>
<keyword evidence="3" id="KW-0276">Fatty acid metabolism</keyword>
<dbReference type="NCBIfam" id="NF006020">
    <property type="entry name" value="PRK08162.1"/>
    <property type="match status" value="1"/>
</dbReference>
<evidence type="ECO:0000313" key="7">
    <source>
        <dbReference type="EMBL" id="NSX56269.1"/>
    </source>
</evidence>
<dbReference type="InterPro" id="IPR045851">
    <property type="entry name" value="AMP-bd_C_sf"/>
</dbReference>
<dbReference type="Pfam" id="PF00501">
    <property type="entry name" value="AMP-binding"/>
    <property type="match status" value="1"/>
</dbReference>
<dbReference type="Gene3D" id="3.30.300.30">
    <property type="match status" value="1"/>
</dbReference>
<protein>
    <submittedName>
        <fullName evidence="7">AMP-binding protein</fullName>
    </submittedName>
</protein>
<accession>A0ABX2ITP2</accession>
<dbReference type="PANTHER" id="PTHR43859">
    <property type="entry name" value="ACYL-ACTIVATING ENZYME"/>
    <property type="match status" value="1"/>
</dbReference>
<dbReference type="InterPro" id="IPR025110">
    <property type="entry name" value="AMP-bd_C"/>
</dbReference>
<name>A0ABX2ITP2_9RHOB</name>